<keyword evidence="4" id="KW-1185">Reference proteome</keyword>
<dbReference type="PROSITE" id="PS51257">
    <property type="entry name" value="PROKAR_LIPOPROTEIN"/>
    <property type="match status" value="1"/>
</dbReference>
<feature type="region of interest" description="Disordered" evidence="1">
    <location>
        <begin position="23"/>
        <end position="59"/>
    </location>
</feature>
<evidence type="ECO:0000256" key="1">
    <source>
        <dbReference type="SAM" id="MobiDB-lite"/>
    </source>
</evidence>
<feature type="chain" id="PRO_5045876997" evidence="2">
    <location>
        <begin position="20"/>
        <end position="59"/>
    </location>
</feature>
<evidence type="ECO:0000313" key="3">
    <source>
        <dbReference type="EMBL" id="MCE3532555.1"/>
    </source>
</evidence>
<keyword evidence="2" id="KW-0732">Signal</keyword>
<dbReference type="Proteomes" id="UP001320170">
    <property type="component" value="Unassembled WGS sequence"/>
</dbReference>
<dbReference type="EMBL" id="JAJTND010000004">
    <property type="protein sequence ID" value="MCE3532555.1"/>
    <property type="molecule type" value="Genomic_DNA"/>
</dbReference>
<sequence length="59" mass="6006">MKRFAFVAATGLLALALTACGEQSNKQPAAGTTTDTTTTTPQPAQTQPAGGTQNQTPNQ</sequence>
<reference evidence="3 4" key="1">
    <citation type="journal article" date="2024" name="Pathogens">
        <title>Characterization of a Novel Species of Legionella Isolated from a Healthcare Facility: Legionella resiliens sp. nov.</title>
        <authorList>
            <person name="Cristino S."/>
            <person name="Pascale M.R."/>
            <person name="Marino F."/>
            <person name="Derelitto C."/>
            <person name="Salaris S."/>
            <person name="Orsini M."/>
            <person name="Squarzoni S."/>
            <person name="Grottola A."/>
            <person name="Girolamini L."/>
        </authorList>
    </citation>
    <scope>NUCLEOTIDE SEQUENCE [LARGE SCALE GENOMIC DNA]</scope>
    <source>
        <strain evidence="3 4">8cVS16</strain>
    </source>
</reference>
<protein>
    <submittedName>
        <fullName evidence="3">Uncharacterized protein</fullName>
    </submittedName>
</protein>
<feature type="compositionally biased region" description="Low complexity" evidence="1">
    <location>
        <begin position="27"/>
        <end position="53"/>
    </location>
</feature>
<dbReference type="RefSeq" id="WP_182352387.1">
    <property type="nucleotide sequence ID" value="NZ_JAJSPM010000005.1"/>
</dbReference>
<organism evidence="3 4">
    <name type="scientific">Legionella resiliens</name>
    <dbReference type="NCBI Taxonomy" id="2905958"/>
    <lineage>
        <taxon>Bacteria</taxon>
        <taxon>Pseudomonadati</taxon>
        <taxon>Pseudomonadota</taxon>
        <taxon>Gammaproteobacteria</taxon>
        <taxon>Legionellales</taxon>
        <taxon>Legionellaceae</taxon>
        <taxon>Legionella</taxon>
    </lineage>
</organism>
<evidence type="ECO:0000256" key="2">
    <source>
        <dbReference type="SAM" id="SignalP"/>
    </source>
</evidence>
<comment type="caution">
    <text evidence="3">The sequence shown here is derived from an EMBL/GenBank/DDBJ whole genome shotgun (WGS) entry which is preliminary data.</text>
</comment>
<accession>A0ABS8X1E2</accession>
<proteinExistence type="predicted"/>
<feature type="signal peptide" evidence="2">
    <location>
        <begin position="1"/>
        <end position="19"/>
    </location>
</feature>
<gene>
    <name evidence="3" type="ORF">LXO92_09210</name>
</gene>
<name>A0ABS8X1E2_9GAMM</name>
<evidence type="ECO:0000313" key="4">
    <source>
        <dbReference type="Proteomes" id="UP001320170"/>
    </source>
</evidence>